<dbReference type="GO" id="GO:0003700">
    <property type="term" value="F:DNA-binding transcription factor activity"/>
    <property type="evidence" value="ECO:0007669"/>
    <property type="project" value="TreeGrafter"/>
</dbReference>
<evidence type="ECO:0000256" key="2">
    <source>
        <dbReference type="ARBA" id="ARBA00023125"/>
    </source>
</evidence>
<dbReference type="PANTHER" id="PTHR30146">
    <property type="entry name" value="LACI-RELATED TRANSCRIPTIONAL REPRESSOR"/>
    <property type="match status" value="1"/>
</dbReference>
<evidence type="ECO:0000256" key="3">
    <source>
        <dbReference type="ARBA" id="ARBA00023163"/>
    </source>
</evidence>
<dbReference type="AlphaFoldDB" id="A0A6J6JQR1"/>
<dbReference type="Pfam" id="PF00356">
    <property type="entry name" value="LacI"/>
    <property type="match status" value="1"/>
</dbReference>
<proteinExistence type="predicted"/>
<evidence type="ECO:0000313" key="5">
    <source>
        <dbReference type="EMBL" id="CAB4638758.1"/>
    </source>
</evidence>
<reference evidence="5" key="1">
    <citation type="submission" date="2020-05" db="EMBL/GenBank/DDBJ databases">
        <authorList>
            <person name="Chiriac C."/>
            <person name="Salcher M."/>
            <person name="Ghai R."/>
            <person name="Kavagutti S V."/>
        </authorList>
    </citation>
    <scope>NUCLEOTIDE SEQUENCE</scope>
</reference>
<protein>
    <submittedName>
        <fullName evidence="5">Unannotated protein</fullName>
    </submittedName>
</protein>
<dbReference type="SUPFAM" id="SSF53822">
    <property type="entry name" value="Periplasmic binding protein-like I"/>
    <property type="match status" value="1"/>
</dbReference>
<dbReference type="InterPro" id="IPR000843">
    <property type="entry name" value="HTH_LacI"/>
</dbReference>
<accession>A0A6J6JQR1</accession>
<organism evidence="5">
    <name type="scientific">freshwater metagenome</name>
    <dbReference type="NCBI Taxonomy" id="449393"/>
    <lineage>
        <taxon>unclassified sequences</taxon>
        <taxon>metagenomes</taxon>
        <taxon>ecological metagenomes</taxon>
    </lineage>
</organism>
<dbReference type="SUPFAM" id="SSF47413">
    <property type="entry name" value="lambda repressor-like DNA-binding domains"/>
    <property type="match status" value="1"/>
</dbReference>
<keyword evidence="3" id="KW-0804">Transcription</keyword>
<keyword evidence="1" id="KW-0805">Transcription regulation</keyword>
<keyword evidence="2" id="KW-0238">DNA-binding</keyword>
<dbReference type="InterPro" id="IPR010982">
    <property type="entry name" value="Lambda_DNA-bd_dom_sf"/>
</dbReference>
<evidence type="ECO:0000256" key="1">
    <source>
        <dbReference type="ARBA" id="ARBA00023015"/>
    </source>
</evidence>
<dbReference type="Gene3D" id="3.40.50.2300">
    <property type="match status" value="2"/>
</dbReference>
<name>A0A6J6JQR1_9ZZZZ</name>
<dbReference type="PANTHER" id="PTHR30146:SF109">
    <property type="entry name" value="HTH-TYPE TRANSCRIPTIONAL REGULATOR GALS"/>
    <property type="match status" value="1"/>
</dbReference>
<dbReference type="Gene3D" id="1.10.260.40">
    <property type="entry name" value="lambda repressor-like DNA-binding domains"/>
    <property type="match status" value="1"/>
</dbReference>
<gene>
    <name evidence="5" type="ORF">UFOPK2001_01023</name>
</gene>
<sequence>MTLTPTSPSRSTYAEIATKAGVSKATVSRVLNGDERVHPDRTAAVIAAAEGLGYRPNRAARALSTGRTGLVAVVIDDEPTALSDPFWGVVLAGISRVFLANDLHSLLMVTPLGSPDGAIAHYLEGGEVDGAIFLQVHKDEVIKKVAEQGLPVVLIGRPFDEDSDIPFVDNDNRGGGLQATKYLFDRGCKQVATLTGDLEATAGQDRLAGYKQAHIEAGREVNNDLVAQANWTFESAKIMTLRLLAKNPDIDGIFAANDIMAIAAIAAIQERGRRVPDDIAVVGFDDSLLSQTHRPAITTVRQDIIGLGVAAAETMIGLLQDHEPKIDVLATEIMIRETA</sequence>
<dbReference type="PROSITE" id="PS50932">
    <property type="entry name" value="HTH_LACI_2"/>
    <property type="match status" value="1"/>
</dbReference>
<dbReference type="InterPro" id="IPR046335">
    <property type="entry name" value="LacI/GalR-like_sensor"/>
</dbReference>
<dbReference type="CDD" id="cd06267">
    <property type="entry name" value="PBP1_LacI_sugar_binding-like"/>
    <property type="match status" value="1"/>
</dbReference>
<dbReference type="InterPro" id="IPR028082">
    <property type="entry name" value="Peripla_BP_I"/>
</dbReference>
<dbReference type="EMBL" id="CAEZVN010000124">
    <property type="protein sequence ID" value="CAB4638758.1"/>
    <property type="molecule type" value="Genomic_DNA"/>
</dbReference>
<dbReference type="SMART" id="SM00354">
    <property type="entry name" value="HTH_LACI"/>
    <property type="match status" value="1"/>
</dbReference>
<dbReference type="GO" id="GO:0000976">
    <property type="term" value="F:transcription cis-regulatory region binding"/>
    <property type="evidence" value="ECO:0007669"/>
    <property type="project" value="TreeGrafter"/>
</dbReference>
<evidence type="ECO:0000259" key="4">
    <source>
        <dbReference type="PROSITE" id="PS50932"/>
    </source>
</evidence>
<dbReference type="Pfam" id="PF13377">
    <property type="entry name" value="Peripla_BP_3"/>
    <property type="match status" value="1"/>
</dbReference>
<dbReference type="CDD" id="cd01392">
    <property type="entry name" value="HTH_LacI"/>
    <property type="match status" value="1"/>
</dbReference>
<feature type="domain" description="HTH lacI-type" evidence="4">
    <location>
        <begin position="11"/>
        <end position="65"/>
    </location>
</feature>